<feature type="transmembrane region" description="Helical" evidence="1">
    <location>
        <begin position="77"/>
        <end position="95"/>
    </location>
</feature>
<accession>A0ABS8Q9R8</accession>
<dbReference type="RefSeq" id="WP_231059784.1">
    <property type="nucleotide sequence ID" value="NZ_JAJNOC010000007.1"/>
</dbReference>
<reference evidence="2" key="1">
    <citation type="submission" date="2021-11" db="EMBL/GenBank/DDBJ databases">
        <title>The complete genome of Massilia sp sp. G4R7.</title>
        <authorList>
            <person name="Liu L."/>
            <person name="Yue J."/>
            <person name="Yuan J."/>
            <person name="Yang F."/>
            <person name="Li L."/>
        </authorList>
    </citation>
    <scope>NUCLEOTIDE SEQUENCE</scope>
    <source>
        <strain evidence="2">G4R7</strain>
    </source>
</reference>
<dbReference type="EMBL" id="JAJNOC010000007">
    <property type="protein sequence ID" value="MCD2518498.1"/>
    <property type="molecule type" value="Genomic_DNA"/>
</dbReference>
<evidence type="ECO:0008006" key="4">
    <source>
        <dbReference type="Google" id="ProtNLM"/>
    </source>
</evidence>
<keyword evidence="1" id="KW-1133">Transmembrane helix</keyword>
<gene>
    <name evidence="2" type="ORF">LQ564_19530</name>
</gene>
<keyword evidence="1" id="KW-0812">Transmembrane</keyword>
<dbReference type="Proteomes" id="UP001179361">
    <property type="component" value="Unassembled WGS sequence"/>
</dbReference>
<organism evidence="2 3">
    <name type="scientific">Massilia phyllostachyos</name>
    <dbReference type="NCBI Taxonomy" id="2898585"/>
    <lineage>
        <taxon>Bacteria</taxon>
        <taxon>Pseudomonadati</taxon>
        <taxon>Pseudomonadota</taxon>
        <taxon>Betaproteobacteria</taxon>
        <taxon>Burkholderiales</taxon>
        <taxon>Oxalobacteraceae</taxon>
        <taxon>Telluria group</taxon>
        <taxon>Massilia</taxon>
    </lineage>
</organism>
<evidence type="ECO:0000313" key="2">
    <source>
        <dbReference type="EMBL" id="MCD2518498.1"/>
    </source>
</evidence>
<keyword evidence="1" id="KW-0472">Membrane</keyword>
<protein>
    <recommendedName>
        <fullName evidence="4">YcxB-like protein</fullName>
    </recommendedName>
</protein>
<feature type="transmembrane region" description="Helical" evidence="1">
    <location>
        <begin position="6"/>
        <end position="28"/>
    </location>
</feature>
<sequence>MTMPGWLSAVAQALFWIVATAFTMRWLARSRQQARRAADLDRLQQPRSMLALGSAGTVLWVGVMAAFTIWPDDTVSVWFYLFFVGLTLLSLFLVADYVNGRHAVREAGMDIGRPSGRRLSFGWDEVEQIRYAKSAGWFRIALRSGEVARVSSMLMGLPAFADQVLRHVPAARIEADALKMLSEAARGKLPGIWG</sequence>
<evidence type="ECO:0000256" key="1">
    <source>
        <dbReference type="SAM" id="Phobius"/>
    </source>
</evidence>
<proteinExistence type="predicted"/>
<evidence type="ECO:0000313" key="3">
    <source>
        <dbReference type="Proteomes" id="UP001179361"/>
    </source>
</evidence>
<comment type="caution">
    <text evidence="2">The sequence shown here is derived from an EMBL/GenBank/DDBJ whole genome shotgun (WGS) entry which is preliminary data.</text>
</comment>
<feature type="transmembrane region" description="Helical" evidence="1">
    <location>
        <begin position="49"/>
        <end position="71"/>
    </location>
</feature>
<keyword evidence="3" id="KW-1185">Reference proteome</keyword>
<name>A0ABS8Q9R8_9BURK</name>